<sequence>MRLKSIDHIGINIGGAGDSASQPLIADLTKYTVEELSEYKQVFDMFDADRSGAIGLDELEIAIRDLGIESTVEDLKKIIEEVDKRGNQQIDFDEFCEFMGKLSHKQKSWTDFCKECFQAFDVSESGGITKKDFHYIMKEFGGIPDHQLVDTIFKEYDIDCDRILDFDEFVFLCKSYLTDDDII</sequence>
<accession>A0AC35U2C9</accession>
<reference evidence="2" key="1">
    <citation type="submission" date="2016-11" db="UniProtKB">
        <authorList>
            <consortium name="WormBaseParasite"/>
        </authorList>
    </citation>
    <scope>IDENTIFICATION</scope>
    <source>
        <strain evidence="2">KR3021</strain>
    </source>
</reference>
<evidence type="ECO:0000313" key="1">
    <source>
        <dbReference type="Proteomes" id="UP000095286"/>
    </source>
</evidence>
<dbReference type="WBParaSite" id="RSKR_0000691300.1">
    <property type="protein sequence ID" value="RSKR_0000691300.1"/>
    <property type="gene ID" value="RSKR_0000691300"/>
</dbReference>
<evidence type="ECO:0000313" key="2">
    <source>
        <dbReference type="WBParaSite" id="RSKR_0000691300.1"/>
    </source>
</evidence>
<protein>
    <submittedName>
        <fullName evidence="2">EF-hand domain-containing protein</fullName>
    </submittedName>
</protein>
<dbReference type="Proteomes" id="UP000095286">
    <property type="component" value="Unplaced"/>
</dbReference>
<proteinExistence type="predicted"/>
<name>A0AC35U2C9_9BILA</name>
<organism evidence="1 2">
    <name type="scientific">Rhabditophanes sp. KR3021</name>
    <dbReference type="NCBI Taxonomy" id="114890"/>
    <lineage>
        <taxon>Eukaryota</taxon>
        <taxon>Metazoa</taxon>
        <taxon>Ecdysozoa</taxon>
        <taxon>Nematoda</taxon>
        <taxon>Chromadorea</taxon>
        <taxon>Rhabditida</taxon>
        <taxon>Tylenchina</taxon>
        <taxon>Panagrolaimomorpha</taxon>
        <taxon>Strongyloidoidea</taxon>
        <taxon>Alloionematidae</taxon>
        <taxon>Rhabditophanes</taxon>
    </lineage>
</organism>